<dbReference type="GO" id="GO:0014069">
    <property type="term" value="C:postsynaptic density"/>
    <property type="evidence" value="ECO:0007669"/>
    <property type="project" value="TreeGrafter"/>
</dbReference>
<dbReference type="SMART" id="SM00369">
    <property type="entry name" value="LRR_TYP"/>
    <property type="match status" value="10"/>
</dbReference>
<dbReference type="PANTHER" id="PTHR23119">
    <property type="entry name" value="DISCS LARGE"/>
    <property type="match status" value="1"/>
</dbReference>
<dbReference type="PROSITE" id="PS51450">
    <property type="entry name" value="LRR"/>
    <property type="match status" value="3"/>
</dbReference>
<dbReference type="Gene3D" id="3.80.10.10">
    <property type="entry name" value="Ribonuclease Inhibitor"/>
    <property type="match status" value="2"/>
</dbReference>
<evidence type="ECO:0000259" key="4">
    <source>
        <dbReference type="Pfam" id="PF23598"/>
    </source>
</evidence>
<evidence type="ECO:0000313" key="6">
    <source>
        <dbReference type="Proteomes" id="UP001152759"/>
    </source>
</evidence>
<accession>A0A9N9ZYC2</accession>
<dbReference type="Pfam" id="PF23598">
    <property type="entry name" value="LRR_14"/>
    <property type="match status" value="2"/>
</dbReference>
<dbReference type="PANTHER" id="PTHR23119:SF50">
    <property type="entry name" value="PDZ DOMAIN-CONTAINING PROTEIN"/>
    <property type="match status" value="1"/>
</dbReference>
<dbReference type="SMART" id="SM00364">
    <property type="entry name" value="LRR_BAC"/>
    <property type="match status" value="8"/>
</dbReference>
<feature type="compositionally biased region" description="Polar residues" evidence="3">
    <location>
        <begin position="784"/>
        <end position="795"/>
    </location>
</feature>
<gene>
    <name evidence="5" type="ORF">BEMITA_LOCUS1733</name>
</gene>
<dbReference type="GO" id="GO:0043113">
    <property type="term" value="P:receptor clustering"/>
    <property type="evidence" value="ECO:0007669"/>
    <property type="project" value="TreeGrafter"/>
</dbReference>
<evidence type="ECO:0000256" key="3">
    <source>
        <dbReference type="SAM" id="MobiDB-lite"/>
    </source>
</evidence>
<dbReference type="GO" id="GO:0005912">
    <property type="term" value="C:adherens junction"/>
    <property type="evidence" value="ECO:0007669"/>
    <property type="project" value="TreeGrafter"/>
</dbReference>
<feature type="compositionally biased region" description="Polar residues" evidence="3">
    <location>
        <begin position="609"/>
        <end position="620"/>
    </location>
</feature>
<dbReference type="GO" id="GO:0098609">
    <property type="term" value="P:cell-cell adhesion"/>
    <property type="evidence" value="ECO:0007669"/>
    <property type="project" value="TreeGrafter"/>
</dbReference>
<keyword evidence="1" id="KW-0433">Leucine-rich repeat</keyword>
<dbReference type="EMBL" id="OU963862">
    <property type="protein sequence ID" value="CAH0382155.1"/>
    <property type="molecule type" value="Genomic_DNA"/>
</dbReference>
<feature type="domain" description="Disease resistance R13L4/SHOC-2-like LRR" evidence="4">
    <location>
        <begin position="138"/>
        <end position="230"/>
    </location>
</feature>
<feature type="domain" description="Disease resistance R13L4/SHOC-2-like LRR" evidence="4">
    <location>
        <begin position="252"/>
        <end position="348"/>
    </location>
</feature>
<evidence type="ECO:0000313" key="5">
    <source>
        <dbReference type="EMBL" id="CAH0382155.1"/>
    </source>
</evidence>
<dbReference type="SUPFAM" id="SSF52058">
    <property type="entry name" value="L domain-like"/>
    <property type="match status" value="2"/>
</dbReference>
<keyword evidence="2" id="KW-0677">Repeat</keyword>
<keyword evidence="6" id="KW-1185">Reference proteome</keyword>
<organism evidence="5 6">
    <name type="scientific">Bemisia tabaci</name>
    <name type="common">Sweetpotato whitefly</name>
    <name type="synonym">Aleurodes tabaci</name>
    <dbReference type="NCBI Taxonomy" id="7038"/>
    <lineage>
        <taxon>Eukaryota</taxon>
        <taxon>Metazoa</taxon>
        <taxon>Ecdysozoa</taxon>
        <taxon>Arthropoda</taxon>
        <taxon>Hexapoda</taxon>
        <taxon>Insecta</taxon>
        <taxon>Pterygota</taxon>
        <taxon>Neoptera</taxon>
        <taxon>Paraneoptera</taxon>
        <taxon>Hemiptera</taxon>
        <taxon>Sternorrhyncha</taxon>
        <taxon>Aleyrodoidea</taxon>
        <taxon>Aleyrodidae</taxon>
        <taxon>Aleyrodinae</taxon>
        <taxon>Bemisia</taxon>
    </lineage>
</organism>
<sequence>MQFLECFNCCKVPTENNDVHTLDFSNCDLADVPQTVLLYERTLETLLLNSNHIYDLPLPLFHCQSLQVLSISNNDLAIIPAAIGYLVNLRELDVSRNNITDISDSIKKCKKLSVLNASFNPLHHLPTALTQLISAEELYLNDTALEYLPANIGRLSKLIILELRGNKLCNLPKSMSRLVCLSRLDIGQNHFVEFPSVVGTLVSMKELWCDLNEFNTVPSFIGNLKELVHFEIGDNNIQTITNDIDGCKNLIDFSACYCDIQFVPHTIGLLKNLLCLKLDYNSMTSLTEAIGGLCNLEELSLSHNKLKSVPSSIGLLRKLVSLHLDSNKLKKLPPELGSCSSLGVLSLRNNLLESIPAEVGNLSNLGVLILADNKLSDLPMSILKLKKLNALWLSHNQSKPLIPLQVDFNVQQNVRVLTCYLLPQQKGGDEGVAENAYSDEGTNSLKKNPKIRFAINSPQDKVGQLTRAPTPFPKKLRSLSKVAQKINQGKSFDNPEVLENCINASQSIESNVPQFAETNNQLVNGEVYPESYQRSPSSLFHVNETHDQSVPSLSQIDSRSFSSNSLIKTAVVKKQDHLHNSNCIPLDEIDHQTSQTEPVVDQLHRVENSNPSFYDSINNSHQRDSQRRPPPYHIAATYSKKASFFNRVSESPTSLRYSSNRSNSNNVSTNVALLDNRRDSVCSEASSVPSYARFHPSNHDSQDSPEKAVSDYSFAQNQSLSIFNGCQENHNKLTDQISDNHVSYKLEDIQTDKYTNSVIQQFPEGKPPVFKASPYIAESDNSDSDVNSTCSKNKSRQSDYYNDLNQVIRTLSSQIE</sequence>
<dbReference type="InterPro" id="IPR055414">
    <property type="entry name" value="LRR_R13L4/SHOC2-like"/>
</dbReference>
<dbReference type="GO" id="GO:0016323">
    <property type="term" value="C:basolateral plasma membrane"/>
    <property type="evidence" value="ECO:0007669"/>
    <property type="project" value="TreeGrafter"/>
</dbReference>
<proteinExistence type="predicted"/>
<dbReference type="InterPro" id="IPR050614">
    <property type="entry name" value="Synaptic_Scaffolding_LAP-MAGUK"/>
</dbReference>
<dbReference type="KEGG" id="btab:109043140"/>
<dbReference type="Pfam" id="PF13855">
    <property type="entry name" value="LRR_8"/>
    <property type="match status" value="1"/>
</dbReference>
<dbReference type="InterPro" id="IPR032675">
    <property type="entry name" value="LRR_dom_sf"/>
</dbReference>
<name>A0A9N9ZYC2_BEMTA</name>
<dbReference type="Proteomes" id="UP001152759">
    <property type="component" value="Chromosome 1"/>
</dbReference>
<protein>
    <recommendedName>
        <fullName evidence="4">Disease resistance R13L4/SHOC-2-like LRR domain-containing protein</fullName>
    </recommendedName>
</protein>
<reference evidence="5" key="1">
    <citation type="submission" date="2021-12" db="EMBL/GenBank/DDBJ databases">
        <authorList>
            <person name="King R."/>
        </authorList>
    </citation>
    <scope>NUCLEOTIDE SEQUENCE</scope>
</reference>
<evidence type="ECO:0000256" key="1">
    <source>
        <dbReference type="ARBA" id="ARBA00022614"/>
    </source>
</evidence>
<dbReference type="InterPro" id="IPR001611">
    <property type="entry name" value="Leu-rich_rpt"/>
</dbReference>
<feature type="region of interest" description="Disordered" evidence="3">
    <location>
        <begin position="776"/>
        <end position="795"/>
    </location>
</feature>
<dbReference type="GO" id="GO:0045197">
    <property type="term" value="P:establishment or maintenance of epithelial cell apical/basal polarity"/>
    <property type="evidence" value="ECO:0007669"/>
    <property type="project" value="TreeGrafter"/>
</dbReference>
<evidence type="ECO:0000256" key="2">
    <source>
        <dbReference type="ARBA" id="ARBA00022737"/>
    </source>
</evidence>
<dbReference type="GO" id="GO:0045211">
    <property type="term" value="C:postsynaptic membrane"/>
    <property type="evidence" value="ECO:0007669"/>
    <property type="project" value="TreeGrafter"/>
</dbReference>
<dbReference type="InterPro" id="IPR003591">
    <property type="entry name" value="Leu-rich_rpt_typical-subtyp"/>
</dbReference>
<feature type="region of interest" description="Disordered" evidence="3">
    <location>
        <begin position="609"/>
        <end position="631"/>
    </location>
</feature>
<dbReference type="GO" id="GO:0098968">
    <property type="term" value="P:neurotransmitter receptor transport postsynaptic membrane to endosome"/>
    <property type="evidence" value="ECO:0007669"/>
    <property type="project" value="TreeGrafter"/>
</dbReference>
<dbReference type="GO" id="GO:0098887">
    <property type="term" value="P:neurotransmitter receptor transport, endosome to postsynaptic membrane"/>
    <property type="evidence" value="ECO:0007669"/>
    <property type="project" value="TreeGrafter"/>
</dbReference>
<dbReference type="SMART" id="SM00365">
    <property type="entry name" value="LRR_SD22"/>
    <property type="match status" value="5"/>
</dbReference>
<dbReference type="AlphaFoldDB" id="A0A9N9ZYC2"/>
<dbReference type="GO" id="GO:0019901">
    <property type="term" value="F:protein kinase binding"/>
    <property type="evidence" value="ECO:0007669"/>
    <property type="project" value="TreeGrafter"/>
</dbReference>